<feature type="compositionally biased region" description="Basic residues" evidence="1">
    <location>
        <begin position="124"/>
        <end position="135"/>
    </location>
</feature>
<feature type="region of interest" description="Disordered" evidence="1">
    <location>
        <begin position="74"/>
        <end position="247"/>
    </location>
</feature>
<dbReference type="EMBL" id="CP075869">
    <property type="protein sequence ID" value="QYT04143.1"/>
    <property type="molecule type" value="Genomic_DNA"/>
</dbReference>
<dbReference type="AlphaFoldDB" id="A0A8G0LNQ8"/>
<reference evidence="2 3" key="1">
    <citation type="journal article" date="2021" name="BMC Genomics">
        <title>Telomere-to-telomere genome assembly of asparaginase-producing Trichoderma simmonsii.</title>
        <authorList>
            <person name="Chung D."/>
            <person name="Kwon Y.M."/>
            <person name="Yang Y."/>
        </authorList>
    </citation>
    <scope>NUCLEOTIDE SEQUENCE [LARGE SCALE GENOMIC DNA]</scope>
    <source>
        <strain evidence="2 3">GH-Sj1</strain>
    </source>
</reference>
<sequence length="247" mass="27647">MPLSLALIPPPLPPCTSSFTQQYALPYSHKILKRLKASEALSKDDVHLRWWLVKPLDIDEPLLQIRDPDIIQNLRGRPRLPNNERITMPSPLRAADGQDDAQQEETTQLTQPRRPRQPRQTTQSHRRERRAKPSARRNLSQFEVKDSQRPSQRSSQSRGRGRGRGGRATPSQSTRSSQSRPNSQVERTTRGRSTRRAGASATTRLAAIAAAALETNPKTDPKTQSEAEDVIVIPATQIDEPDELAGP</sequence>
<keyword evidence="3" id="KW-1185">Reference proteome</keyword>
<feature type="compositionally biased region" description="Low complexity" evidence="1">
    <location>
        <begin position="149"/>
        <end position="158"/>
    </location>
</feature>
<feature type="compositionally biased region" description="Low complexity" evidence="1">
    <location>
        <begin position="196"/>
        <end position="215"/>
    </location>
</feature>
<evidence type="ECO:0000313" key="3">
    <source>
        <dbReference type="Proteomes" id="UP000826661"/>
    </source>
</evidence>
<gene>
    <name evidence="2" type="ORF">H0G86_011071</name>
</gene>
<accession>A0A8G0LNQ8</accession>
<feature type="compositionally biased region" description="Low complexity" evidence="1">
    <location>
        <begin position="106"/>
        <end position="123"/>
    </location>
</feature>
<dbReference type="Proteomes" id="UP000826661">
    <property type="component" value="Chromosome VI"/>
</dbReference>
<feature type="compositionally biased region" description="Low complexity" evidence="1">
    <location>
        <begin position="167"/>
        <end position="181"/>
    </location>
</feature>
<proteinExistence type="predicted"/>
<evidence type="ECO:0000313" key="2">
    <source>
        <dbReference type="EMBL" id="QYT04143.1"/>
    </source>
</evidence>
<protein>
    <submittedName>
        <fullName evidence="2">Uncharacterized protein</fullName>
    </submittedName>
</protein>
<evidence type="ECO:0000256" key="1">
    <source>
        <dbReference type="SAM" id="MobiDB-lite"/>
    </source>
</evidence>
<name>A0A8G0LNQ8_9HYPO</name>
<organism evidence="2 3">
    <name type="scientific">Trichoderma simmonsii</name>
    <dbReference type="NCBI Taxonomy" id="1491479"/>
    <lineage>
        <taxon>Eukaryota</taxon>
        <taxon>Fungi</taxon>
        <taxon>Dikarya</taxon>
        <taxon>Ascomycota</taxon>
        <taxon>Pezizomycotina</taxon>
        <taxon>Sordariomycetes</taxon>
        <taxon>Hypocreomycetidae</taxon>
        <taxon>Hypocreales</taxon>
        <taxon>Hypocreaceae</taxon>
        <taxon>Trichoderma</taxon>
    </lineage>
</organism>